<dbReference type="PANTHER" id="PTHR36571">
    <property type="entry name" value="PROTEIN YGIW"/>
    <property type="match status" value="1"/>
</dbReference>
<dbReference type="EMBL" id="CAKLDM010000002">
    <property type="protein sequence ID" value="CAH0539935.1"/>
    <property type="molecule type" value="Genomic_DNA"/>
</dbReference>
<dbReference type="Pfam" id="PF04076">
    <property type="entry name" value="BOF"/>
    <property type="match status" value="1"/>
</dbReference>
<evidence type="ECO:0000313" key="4">
    <source>
        <dbReference type="Proteomes" id="UP000838748"/>
    </source>
</evidence>
<evidence type="ECO:0000256" key="2">
    <source>
        <dbReference type="SAM" id="SignalP"/>
    </source>
</evidence>
<reference evidence="3" key="1">
    <citation type="submission" date="2021-11" db="EMBL/GenBank/DDBJ databases">
        <authorList>
            <person name="Rodrigo-Torres L."/>
            <person name="Arahal R. D."/>
            <person name="Lucena T."/>
        </authorList>
    </citation>
    <scope>NUCLEOTIDE SEQUENCE</scope>
    <source>
        <strain evidence="3">CECT 7928</strain>
    </source>
</reference>
<proteinExistence type="predicted"/>
<dbReference type="SUPFAM" id="SSF101756">
    <property type="entry name" value="Hypothetical protein YgiW"/>
    <property type="match status" value="1"/>
</dbReference>
<dbReference type="Proteomes" id="UP000838748">
    <property type="component" value="Unassembled WGS sequence"/>
</dbReference>
<organism evidence="3 4">
    <name type="scientific">Vibrio marisflavi CECT 7928</name>
    <dbReference type="NCBI Taxonomy" id="634439"/>
    <lineage>
        <taxon>Bacteria</taxon>
        <taxon>Pseudomonadati</taxon>
        <taxon>Pseudomonadota</taxon>
        <taxon>Gammaproteobacteria</taxon>
        <taxon>Vibrionales</taxon>
        <taxon>Vibrionaceae</taxon>
        <taxon>Vibrio</taxon>
    </lineage>
</organism>
<evidence type="ECO:0000256" key="1">
    <source>
        <dbReference type="ARBA" id="ARBA00022729"/>
    </source>
</evidence>
<comment type="caution">
    <text evidence="3">The sequence shown here is derived from an EMBL/GenBank/DDBJ whole genome shotgun (WGS) entry which is preliminary data.</text>
</comment>
<gene>
    <name evidence="3" type="primary">ygiW</name>
    <name evidence="3" type="ORF">VMF7928_02532</name>
</gene>
<dbReference type="PANTHER" id="PTHR36571:SF1">
    <property type="entry name" value="PROTEIN YGIW"/>
    <property type="match status" value="1"/>
</dbReference>
<dbReference type="Gene3D" id="2.40.50.200">
    <property type="entry name" value="Bacterial OB-fold"/>
    <property type="match status" value="1"/>
</dbReference>
<accession>A0ABN8E3X1</accession>
<sequence>MMKKLLLLSAIAIASTSAMAAQNNNQGGGFTGPSADTVITTAKAAQSASDDANVQLTGYITQSLGDENYMFKDSSGTIQVDIDHDKWNGVHATPETKVILKGEVDKDWTSRTIDVKQVQLADKTANAKKTATVY</sequence>
<keyword evidence="1 2" id="KW-0732">Signal</keyword>
<dbReference type="InterPro" id="IPR005220">
    <property type="entry name" value="CarO-like"/>
</dbReference>
<keyword evidence="4" id="KW-1185">Reference proteome</keyword>
<feature type="signal peptide" evidence="2">
    <location>
        <begin position="1"/>
        <end position="20"/>
    </location>
</feature>
<dbReference type="InterPro" id="IPR036700">
    <property type="entry name" value="BOBF_sf"/>
</dbReference>
<feature type="chain" id="PRO_5047281318" evidence="2">
    <location>
        <begin position="21"/>
        <end position="134"/>
    </location>
</feature>
<protein>
    <submittedName>
        <fullName evidence="3">Protein YgiW</fullName>
    </submittedName>
</protein>
<evidence type="ECO:0000313" key="3">
    <source>
        <dbReference type="EMBL" id="CAH0539935.1"/>
    </source>
</evidence>
<name>A0ABN8E3X1_9VIBR</name>
<dbReference type="NCBIfam" id="NF033674">
    <property type="entry name" value="stress_OB_fold"/>
    <property type="match status" value="1"/>
</dbReference>